<dbReference type="InterPro" id="IPR036390">
    <property type="entry name" value="WH_DNA-bd_sf"/>
</dbReference>
<gene>
    <name evidence="5" type="ORF">EEI45_06050</name>
</gene>
<name>A0A3Q8S7Q6_9FIRM</name>
<dbReference type="RefSeq" id="WP_125164537.1">
    <property type="nucleotide sequence ID" value="NZ_CP034234.1"/>
</dbReference>
<reference evidence="5 6" key="1">
    <citation type="journal article" date="2020" name="Int. J. Syst. Evol. Microbiol.">
        <title>Description of Erysipelothrix piscisicarius sp. nov., an emergent fish pathogen, and assessment of virulence using a tiger barb (Puntigrus tetrazona) infection model.</title>
        <authorList>
            <person name="Pomaranski E.K."/>
            <person name="Griffin M.J."/>
            <person name="Camus A.C."/>
            <person name="Armwood A.R."/>
            <person name="Shelley J."/>
            <person name="Waldbieser G.C."/>
            <person name="LaFrentz B.R."/>
            <person name="Garcia J.C."/>
            <person name="Yanong R."/>
            <person name="Soto E."/>
        </authorList>
    </citation>
    <scope>NUCLEOTIDE SEQUENCE [LARGE SCALE GENOMIC DNA]</scope>
    <source>
        <strain evidence="5 6">15TAL0474</strain>
    </source>
</reference>
<accession>A0A3Q8S7Q6</accession>
<dbReference type="KEGG" id="eri:EEI45_06050"/>
<dbReference type="Pfam" id="PF00392">
    <property type="entry name" value="GntR"/>
    <property type="match status" value="1"/>
</dbReference>
<dbReference type="SMART" id="SM00345">
    <property type="entry name" value="HTH_GNTR"/>
    <property type="match status" value="1"/>
</dbReference>
<protein>
    <submittedName>
        <fullName evidence="5">GntR family transcriptional regulator</fullName>
    </submittedName>
</protein>
<dbReference type="InterPro" id="IPR050679">
    <property type="entry name" value="Bact_HTH_transcr_reg"/>
</dbReference>
<evidence type="ECO:0000313" key="6">
    <source>
        <dbReference type="Proteomes" id="UP000278804"/>
    </source>
</evidence>
<keyword evidence="3" id="KW-0804">Transcription</keyword>
<dbReference type="CDD" id="cd07377">
    <property type="entry name" value="WHTH_GntR"/>
    <property type="match status" value="1"/>
</dbReference>
<dbReference type="GO" id="GO:0003700">
    <property type="term" value="F:DNA-binding transcription factor activity"/>
    <property type="evidence" value="ECO:0007669"/>
    <property type="project" value="InterPro"/>
</dbReference>
<dbReference type="PRINTS" id="PR00035">
    <property type="entry name" value="HTHGNTR"/>
</dbReference>
<sequence>MKIPLYQQIKDKIIKMIDMMEPNASIPSERDFTDHFQASRMTVRKAINELVDEGCLYRDANRGTFVSDKRLIKKNSLLTPEFDKHTILYFDVKASCGADVSSKLNITQDTSVVRFIRILSMNNVNIAIEEVYIARNQLSDDAFNDLPKLENFNSFFNRGSASFTVIPMHVPIKYANLLGVKLESPILVIESIIYKNDGSPLVFIKSFNHPEHRSIEITD</sequence>
<dbReference type="Gene3D" id="1.10.10.10">
    <property type="entry name" value="Winged helix-like DNA-binding domain superfamily/Winged helix DNA-binding domain"/>
    <property type="match status" value="1"/>
</dbReference>
<evidence type="ECO:0000313" key="5">
    <source>
        <dbReference type="EMBL" id="AZK44363.1"/>
    </source>
</evidence>
<dbReference type="SUPFAM" id="SSF46785">
    <property type="entry name" value="Winged helix' DNA-binding domain"/>
    <property type="match status" value="1"/>
</dbReference>
<dbReference type="InterPro" id="IPR011663">
    <property type="entry name" value="UTRA"/>
</dbReference>
<dbReference type="InterPro" id="IPR000524">
    <property type="entry name" value="Tscrpt_reg_HTH_GntR"/>
</dbReference>
<dbReference type="PROSITE" id="PS50949">
    <property type="entry name" value="HTH_GNTR"/>
    <property type="match status" value="1"/>
</dbReference>
<dbReference type="PANTHER" id="PTHR44846:SF1">
    <property type="entry name" value="MANNOSYL-D-GLYCERATE TRANSPORT_METABOLISM SYSTEM REPRESSOR MNGR-RELATED"/>
    <property type="match status" value="1"/>
</dbReference>
<evidence type="ECO:0000259" key="4">
    <source>
        <dbReference type="PROSITE" id="PS50949"/>
    </source>
</evidence>
<dbReference type="Proteomes" id="UP000278804">
    <property type="component" value="Chromosome"/>
</dbReference>
<dbReference type="AlphaFoldDB" id="A0A3Q8S7Q6"/>
<dbReference type="GO" id="GO:0045892">
    <property type="term" value="P:negative regulation of DNA-templated transcription"/>
    <property type="evidence" value="ECO:0007669"/>
    <property type="project" value="TreeGrafter"/>
</dbReference>
<dbReference type="PANTHER" id="PTHR44846">
    <property type="entry name" value="MANNOSYL-D-GLYCERATE TRANSPORT/METABOLISM SYSTEM REPRESSOR MNGR-RELATED"/>
    <property type="match status" value="1"/>
</dbReference>
<keyword evidence="1" id="KW-0805">Transcription regulation</keyword>
<dbReference type="SUPFAM" id="SSF64288">
    <property type="entry name" value="Chorismate lyase-like"/>
    <property type="match status" value="1"/>
</dbReference>
<evidence type="ECO:0000256" key="3">
    <source>
        <dbReference type="ARBA" id="ARBA00023163"/>
    </source>
</evidence>
<dbReference type="Gene3D" id="3.40.1410.10">
    <property type="entry name" value="Chorismate lyase-like"/>
    <property type="match status" value="1"/>
</dbReference>
<dbReference type="InterPro" id="IPR028978">
    <property type="entry name" value="Chorismate_lyase_/UTRA_dom_sf"/>
</dbReference>
<keyword evidence="2" id="KW-0238">DNA-binding</keyword>
<dbReference type="GO" id="GO:0003677">
    <property type="term" value="F:DNA binding"/>
    <property type="evidence" value="ECO:0007669"/>
    <property type="project" value="UniProtKB-KW"/>
</dbReference>
<dbReference type="Pfam" id="PF07702">
    <property type="entry name" value="UTRA"/>
    <property type="match status" value="1"/>
</dbReference>
<proteinExistence type="predicted"/>
<organism evidence="5 6">
    <name type="scientific">Erysipelothrix piscisicarius</name>
    <dbReference type="NCBI Taxonomy" id="2485784"/>
    <lineage>
        <taxon>Bacteria</taxon>
        <taxon>Bacillati</taxon>
        <taxon>Bacillota</taxon>
        <taxon>Erysipelotrichia</taxon>
        <taxon>Erysipelotrichales</taxon>
        <taxon>Erysipelotrichaceae</taxon>
        <taxon>Erysipelothrix</taxon>
    </lineage>
</organism>
<keyword evidence="6" id="KW-1185">Reference proteome</keyword>
<evidence type="ECO:0000256" key="2">
    <source>
        <dbReference type="ARBA" id="ARBA00023125"/>
    </source>
</evidence>
<dbReference type="EMBL" id="CP034234">
    <property type="protein sequence ID" value="AZK44363.1"/>
    <property type="molecule type" value="Genomic_DNA"/>
</dbReference>
<feature type="domain" description="HTH gntR-type" evidence="4">
    <location>
        <begin position="3"/>
        <end position="69"/>
    </location>
</feature>
<evidence type="ECO:0000256" key="1">
    <source>
        <dbReference type="ARBA" id="ARBA00023015"/>
    </source>
</evidence>
<dbReference type="SMART" id="SM00866">
    <property type="entry name" value="UTRA"/>
    <property type="match status" value="1"/>
</dbReference>
<dbReference type="InterPro" id="IPR036388">
    <property type="entry name" value="WH-like_DNA-bd_sf"/>
</dbReference>